<gene>
    <name evidence="1" type="ORF">GGD71_006365</name>
</gene>
<evidence type="ECO:0000313" key="1">
    <source>
        <dbReference type="EMBL" id="MBB4225552.1"/>
    </source>
</evidence>
<proteinExistence type="predicted"/>
<organism evidence="1 2">
    <name type="scientific">Variovorax guangxiensis</name>
    <dbReference type="NCBI Taxonomy" id="1775474"/>
    <lineage>
        <taxon>Bacteria</taxon>
        <taxon>Pseudomonadati</taxon>
        <taxon>Pseudomonadota</taxon>
        <taxon>Betaproteobacteria</taxon>
        <taxon>Burkholderiales</taxon>
        <taxon>Comamonadaceae</taxon>
        <taxon>Variovorax</taxon>
    </lineage>
</organism>
<dbReference type="RefSeq" id="WP_184642297.1">
    <property type="nucleotide sequence ID" value="NZ_JACIFZ010000013.1"/>
</dbReference>
<comment type="caution">
    <text evidence="1">The sequence shown here is derived from an EMBL/GenBank/DDBJ whole genome shotgun (WGS) entry which is preliminary data.</text>
</comment>
<dbReference type="EMBL" id="JACIFZ010000013">
    <property type="protein sequence ID" value="MBB4225552.1"/>
    <property type="molecule type" value="Genomic_DNA"/>
</dbReference>
<reference evidence="1 2" key="1">
    <citation type="submission" date="2020-08" db="EMBL/GenBank/DDBJ databases">
        <title>Genomic Encyclopedia of Type Strains, Phase IV (KMG-V): Genome sequencing to study the core and pangenomes of soil and plant-associated prokaryotes.</title>
        <authorList>
            <person name="Whitman W."/>
        </authorList>
    </citation>
    <scope>NUCLEOTIDE SEQUENCE [LARGE SCALE GENOMIC DNA]</scope>
    <source>
        <strain evidence="1 2">34/80</strain>
    </source>
</reference>
<evidence type="ECO:0000313" key="2">
    <source>
        <dbReference type="Proteomes" id="UP000524450"/>
    </source>
</evidence>
<sequence length="69" mass="7169">MDISTLEKTWRLLSPAQMSAHPNALAWAGSARHAGILDERARGSGPGAHAPARLAIGAGSCLPAFHARN</sequence>
<protein>
    <submittedName>
        <fullName evidence="1">Uncharacterized protein</fullName>
    </submittedName>
</protein>
<dbReference type="Proteomes" id="UP000524450">
    <property type="component" value="Unassembled WGS sequence"/>
</dbReference>
<accession>A0A840FXQ6</accession>
<name>A0A840FXQ6_9BURK</name>
<dbReference type="AlphaFoldDB" id="A0A840FXQ6"/>